<accession>A0A0H5P7Y3</accession>
<proteinExistence type="predicted"/>
<geneLocation type="plasmid" evidence="1">
    <name>2</name>
</geneLocation>
<evidence type="ECO:0000313" key="2">
    <source>
        <dbReference type="Proteomes" id="UP000057820"/>
    </source>
</evidence>
<reference evidence="2" key="1">
    <citation type="submission" date="2015-03" db="EMBL/GenBank/DDBJ databases">
        <authorList>
            <consortium name="Pathogen Informatics"/>
        </authorList>
    </citation>
    <scope>NUCLEOTIDE SEQUENCE [LARGE SCALE GENOMIC DNA]</scope>
    <source>
        <strain evidence="2">NCTC11134</strain>
        <plasmid evidence="2">2</plasmid>
    </source>
</reference>
<name>A0A0H5P7Y3_NOCFR</name>
<evidence type="ECO:0000313" key="1">
    <source>
        <dbReference type="EMBL" id="CRY83548.1"/>
    </source>
</evidence>
<dbReference type="AlphaFoldDB" id="A0A0H5P7Y3"/>
<dbReference type="EMBL" id="LN868939">
    <property type="protein sequence ID" value="CRY83548.1"/>
    <property type="molecule type" value="Genomic_DNA"/>
</dbReference>
<dbReference type="RefSeq" id="WP_060594729.1">
    <property type="nucleotide sequence ID" value="NZ_CAACYE020000001.1"/>
</dbReference>
<organism evidence="1 2">
    <name type="scientific">Nocardia farcinica</name>
    <dbReference type="NCBI Taxonomy" id="37329"/>
    <lineage>
        <taxon>Bacteria</taxon>
        <taxon>Bacillati</taxon>
        <taxon>Actinomycetota</taxon>
        <taxon>Actinomycetes</taxon>
        <taxon>Mycobacteriales</taxon>
        <taxon>Nocardiaceae</taxon>
        <taxon>Nocardia</taxon>
    </lineage>
</organism>
<dbReference type="Proteomes" id="UP000057820">
    <property type="component" value="Plasmid 2"/>
</dbReference>
<protein>
    <submittedName>
        <fullName evidence="1">Uncharacterized protein</fullName>
    </submittedName>
</protein>
<sequence>MDDDQLGFDIEFDAKTTAFLEWVAPESMEAQIRAFLTDTVPGIADYTDTWWKPPLTKRVLEAAHEYFGDRETFFSPEYRSAADQFIRFYGECFVRRAGMRWTNEHGAASPPLYPDFCPVISDDEGFDTRHMVEMTRYLFGENLGPDIAEYDIAATAREQRKMR</sequence>
<keyword evidence="1" id="KW-0614">Plasmid</keyword>
<gene>
    <name evidence="1" type="ORF">ERS450000_05546</name>
</gene>
<dbReference type="KEGG" id="nfr:ERS450000_05546"/>